<evidence type="ECO:0000313" key="1">
    <source>
        <dbReference type="EMBL" id="PGH32830.1"/>
    </source>
</evidence>
<reference evidence="1 2" key="1">
    <citation type="submission" date="2017-10" db="EMBL/GenBank/DDBJ databases">
        <title>Comparative genomics in systemic dimorphic fungi from Ajellomycetaceae.</title>
        <authorList>
            <person name="Munoz J.F."/>
            <person name="Mcewen J.G."/>
            <person name="Clay O.K."/>
            <person name="Cuomo C.A."/>
        </authorList>
    </citation>
    <scope>NUCLEOTIDE SEQUENCE [LARGE SCALE GENOMIC DNA]</scope>
    <source>
        <strain evidence="1 2">UAMH4076</strain>
    </source>
</reference>
<dbReference type="AlphaFoldDB" id="A0A2B7ZHM4"/>
<name>A0A2B7ZHM4_9EURO</name>
<dbReference type="VEuPathDB" id="FungiDB:EMCG_05514"/>
<sequence length="144" mass="16177">MKNQHTNGNDMRSIRPFLREAGFIETARYALESGAVHHFYQAIFRRITNSAPWRSSSLKILTSDVQYVTRNLVGTTPVPLTADQPLRVAQSNSVDGADERLRSTINHLFPNLSLDGRNVILRVLEATTILIGGDNVWYSILLLN</sequence>
<protein>
    <submittedName>
        <fullName evidence="1">Uncharacterized protein</fullName>
    </submittedName>
</protein>
<dbReference type="EMBL" id="PDND01000080">
    <property type="protein sequence ID" value="PGH32830.1"/>
    <property type="molecule type" value="Genomic_DNA"/>
</dbReference>
<gene>
    <name evidence="1" type="ORF">GX50_04370</name>
</gene>
<keyword evidence="2" id="KW-1185">Reference proteome</keyword>
<dbReference type="Proteomes" id="UP000226031">
    <property type="component" value="Unassembled WGS sequence"/>
</dbReference>
<accession>A0A2B7ZHM4</accession>
<proteinExistence type="predicted"/>
<organism evidence="1 2">
    <name type="scientific">[Emmonsia] crescens</name>
    <dbReference type="NCBI Taxonomy" id="73230"/>
    <lineage>
        <taxon>Eukaryota</taxon>
        <taxon>Fungi</taxon>
        <taxon>Dikarya</taxon>
        <taxon>Ascomycota</taxon>
        <taxon>Pezizomycotina</taxon>
        <taxon>Eurotiomycetes</taxon>
        <taxon>Eurotiomycetidae</taxon>
        <taxon>Onygenales</taxon>
        <taxon>Ajellomycetaceae</taxon>
        <taxon>Emergomyces</taxon>
    </lineage>
</organism>
<comment type="caution">
    <text evidence="1">The sequence shown here is derived from an EMBL/GenBank/DDBJ whole genome shotgun (WGS) entry which is preliminary data.</text>
</comment>
<evidence type="ECO:0000313" key="2">
    <source>
        <dbReference type="Proteomes" id="UP000226031"/>
    </source>
</evidence>